<evidence type="ECO:0000313" key="3">
    <source>
        <dbReference type="Proteomes" id="UP000027195"/>
    </source>
</evidence>
<accession>A0A067M5M0</accession>
<protein>
    <recommendedName>
        <fullName evidence="1">GED domain-containing protein</fullName>
    </recommendedName>
</protein>
<reference evidence="3" key="1">
    <citation type="journal article" date="2014" name="Proc. Natl. Acad. Sci. U.S.A.">
        <title>Extensive sampling of basidiomycete genomes demonstrates inadequacy of the white-rot/brown-rot paradigm for wood decay fungi.</title>
        <authorList>
            <person name="Riley R."/>
            <person name="Salamov A.A."/>
            <person name="Brown D.W."/>
            <person name="Nagy L.G."/>
            <person name="Floudas D."/>
            <person name="Held B.W."/>
            <person name="Levasseur A."/>
            <person name="Lombard V."/>
            <person name="Morin E."/>
            <person name="Otillar R."/>
            <person name="Lindquist E.A."/>
            <person name="Sun H."/>
            <person name="LaButti K.M."/>
            <person name="Schmutz J."/>
            <person name="Jabbour D."/>
            <person name="Luo H."/>
            <person name="Baker S.E."/>
            <person name="Pisabarro A.G."/>
            <person name="Walton J.D."/>
            <person name="Blanchette R.A."/>
            <person name="Henrissat B."/>
            <person name="Martin F."/>
            <person name="Cullen D."/>
            <person name="Hibbett D.S."/>
            <person name="Grigoriev I.V."/>
        </authorList>
    </citation>
    <scope>NUCLEOTIDE SEQUENCE [LARGE SCALE GENOMIC DNA]</scope>
    <source>
        <strain evidence="3">FD-172 SS1</strain>
    </source>
</reference>
<dbReference type="PROSITE" id="PS51388">
    <property type="entry name" value="GED"/>
    <property type="match status" value="1"/>
</dbReference>
<proteinExistence type="predicted"/>
<dbReference type="OrthoDB" id="5061070at2759"/>
<dbReference type="HOGENOM" id="CLU_1288718_0_0_1"/>
<sequence length="214" mass="23733">MTLPSRGGRIFPLAFFNELSMTRSQIHRSTLCIQAAAVKKAGLIEGFVQGWAQPTDACLDLVLADYKQRVRVMQTAHFAKYSPQIREKFSSATDGTISQRFKLILAKAPGFLGKESLGLTFNDKDFTLQKSLMIEKYKTTRAAPCPHGTQKADDSVVEMMSEVQAYFEVSHKRFIDSVALLVEFDFVRGLQSEIPNALIDSLDIGAAGAYARCI</sequence>
<evidence type="ECO:0000259" key="1">
    <source>
        <dbReference type="PROSITE" id="PS51388"/>
    </source>
</evidence>
<dbReference type="AlphaFoldDB" id="A0A067M5M0"/>
<dbReference type="InParanoid" id="A0A067M5M0"/>
<dbReference type="Gene3D" id="1.20.120.1240">
    <property type="entry name" value="Dynamin, middle domain"/>
    <property type="match status" value="1"/>
</dbReference>
<gene>
    <name evidence="2" type="ORF">BOTBODRAFT_465464</name>
</gene>
<name>A0A067M5M0_BOTB1</name>
<evidence type="ECO:0000313" key="2">
    <source>
        <dbReference type="EMBL" id="KDQ11083.1"/>
    </source>
</evidence>
<dbReference type="EMBL" id="KL198061">
    <property type="protein sequence ID" value="KDQ11083.1"/>
    <property type="molecule type" value="Genomic_DNA"/>
</dbReference>
<feature type="domain" description="GED" evidence="1">
    <location>
        <begin position="156"/>
        <end position="214"/>
    </location>
</feature>
<keyword evidence="3" id="KW-1185">Reference proteome</keyword>
<organism evidence="2 3">
    <name type="scientific">Botryobasidium botryosum (strain FD-172 SS1)</name>
    <dbReference type="NCBI Taxonomy" id="930990"/>
    <lineage>
        <taxon>Eukaryota</taxon>
        <taxon>Fungi</taxon>
        <taxon>Dikarya</taxon>
        <taxon>Basidiomycota</taxon>
        <taxon>Agaricomycotina</taxon>
        <taxon>Agaricomycetes</taxon>
        <taxon>Cantharellales</taxon>
        <taxon>Botryobasidiaceae</taxon>
        <taxon>Botryobasidium</taxon>
    </lineage>
</organism>
<dbReference type="InterPro" id="IPR020850">
    <property type="entry name" value="GED_dom"/>
</dbReference>
<dbReference type="Proteomes" id="UP000027195">
    <property type="component" value="Unassembled WGS sequence"/>
</dbReference>